<dbReference type="Pfam" id="PF13478">
    <property type="entry name" value="XdhC_C"/>
    <property type="match status" value="1"/>
</dbReference>
<evidence type="ECO:0000259" key="1">
    <source>
        <dbReference type="Pfam" id="PF13478"/>
    </source>
</evidence>
<evidence type="ECO:0000313" key="3">
    <source>
        <dbReference type="Proteomes" id="UP001069802"/>
    </source>
</evidence>
<sequence>MKRSTLDQLVRSQQDKQTMVLLTDMKTGCQEIFYPLDPQAAHPLLDQILVAVREDLSFIHEAPGIHEEPGEQTFIQVYNPPLRLIIVGAVHISQFLVPMARMAGYDVTVIDPRRAFGNAVRFPDCSILNDWPDDALAELKPDHRTAVVILTHDPKLDDPALEIALPSPAFYIGALGSRRTHAKRLERLKHLPGLDRIDGPVGLDIGAKSPAEIALSILGAITAALRQGDEK</sequence>
<protein>
    <submittedName>
        <fullName evidence="2">XdhC family protein</fullName>
    </submittedName>
</protein>
<gene>
    <name evidence="2" type="ORF">O4H49_11585</name>
</gene>
<dbReference type="InterPro" id="IPR052698">
    <property type="entry name" value="MoCofactor_Util/Proc"/>
</dbReference>
<dbReference type="PANTHER" id="PTHR30388:SF4">
    <property type="entry name" value="MOLYBDENUM COFACTOR INSERTION CHAPERONE PAOD"/>
    <property type="match status" value="1"/>
</dbReference>
<name>A0ABT4LJY7_9PROT</name>
<reference evidence="2" key="1">
    <citation type="submission" date="2022-12" db="EMBL/GenBank/DDBJ databases">
        <title>Bacterial isolates from different developmental stages of Nematostella vectensis.</title>
        <authorList>
            <person name="Fraune S."/>
        </authorList>
    </citation>
    <scope>NUCLEOTIDE SEQUENCE</scope>
    <source>
        <strain evidence="2">G21630-S1</strain>
    </source>
</reference>
<evidence type="ECO:0000313" key="2">
    <source>
        <dbReference type="EMBL" id="MCZ4281423.1"/>
    </source>
</evidence>
<accession>A0ABT4LJY7</accession>
<dbReference type="InterPro" id="IPR027051">
    <property type="entry name" value="XdhC_Rossmann_dom"/>
</dbReference>
<dbReference type="PANTHER" id="PTHR30388">
    <property type="entry name" value="ALDEHYDE OXIDOREDUCTASE MOLYBDENUM COFACTOR ASSEMBLY PROTEIN"/>
    <property type="match status" value="1"/>
</dbReference>
<dbReference type="EMBL" id="JAPWGY010000003">
    <property type="protein sequence ID" value="MCZ4281423.1"/>
    <property type="molecule type" value="Genomic_DNA"/>
</dbReference>
<proteinExistence type="predicted"/>
<feature type="domain" description="XdhC Rossmann" evidence="1">
    <location>
        <begin position="84"/>
        <end position="220"/>
    </location>
</feature>
<organism evidence="2 3">
    <name type="scientific">Kiloniella laminariae</name>
    <dbReference type="NCBI Taxonomy" id="454162"/>
    <lineage>
        <taxon>Bacteria</taxon>
        <taxon>Pseudomonadati</taxon>
        <taxon>Pseudomonadota</taxon>
        <taxon>Alphaproteobacteria</taxon>
        <taxon>Rhodospirillales</taxon>
        <taxon>Kiloniellaceae</taxon>
        <taxon>Kiloniella</taxon>
    </lineage>
</organism>
<dbReference type="RefSeq" id="WP_269423575.1">
    <property type="nucleotide sequence ID" value="NZ_JAPWGY010000003.1"/>
</dbReference>
<dbReference type="Gene3D" id="3.40.50.720">
    <property type="entry name" value="NAD(P)-binding Rossmann-like Domain"/>
    <property type="match status" value="1"/>
</dbReference>
<keyword evidence="3" id="KW-1185">Reference proteome</keyword>
<dbReference type="Proteomes" id="UP001069802">
    <property type="component" value="Unassembled WGS sequence"/>
</dbReference>
<comment type="caution">
    <text evidence="2">The sequence shown here is derived from an EMBL/GenBank/DDBJ whole genome shotgun (WGS) entry which is preliminary data.</text>
</comment>